<dbReference type="AlphaFoldDB" id="A0A7X1NEJ9"/>
<protein>
    <submittedName>
        <fullName evidence="1">Uncharacterized protein</fullName>
    </submittedName>
</protein>
<keyword evidence="2" id="KW-1185">Reference proteome</keyword>
<evidence type="ECO:0000313" key="1">
    <source>
        <dbReference type="EMBL" id="MPW20091.1"/>
    </source>
</evidence>
<organism evidence="1 2">
    <name type="scientific">Paraburkholderia franconis</name>
    <dbReference type="NCBI Taxonomy" id="2654983"/>
    <lineage>
        <taxon>Bacteria</taxon>
        <taxon>Pseudomonadati</taxon>
        <taxon>Pseudomonadota</taxon>
        <taxon>Betaproteobacteria</taxon>
        <taxon>Burkholderiales</taxon>
        <taxon>Burkholderiaceae</taxon>
        <taxon>Paraburkholderia</taxon>
    </lineage>
</organism>
<comment type="caution">
    <text evidence="1">The sequence shown here is derived from an EMBL/GenBank/DDBJ whole genome shotgun (WGS) entry which is preliminary data.</text>
</comment>
<accession>A0A7X1NEJ9</accession>
<dbReference type="RefSeq" id="WP_152762725.1">
    <property type="nucleotide sequence ID" value="NZ_WHNP01000026.1"/>
</dbReference>
<dbReference type="EMBL" id="WHNP01000026">
    <property type="protein sequence ID" value="MPW20091.1"/>
    <property type="molecule type" value="Genomic_DNA"/>
</dbReference>
<gene>
    <name evidence="1" type="ORF">GCT13_25175</name>
</gene>
<name>A0A7X1NEJ9_9BURK</name>
<evidence type="ECO:0000313" key="2">
    <source>
        <dbReference type="Proteomes" id="UP000484381"/>
    </source>
</evidence>
<reference evidence="1 2" key="1">
    <citation type="submission" date="2019-10" db="EMBL/GenBank/DDBJ databases">
        <title>Paraburkholderia sp. isolated from nodules of Mimosa pudica from Brazilian Atlantic Forest soils.</title>
        <authorList>
            <person name="Paulitsch F."/>
            <person name="Hungria M."/>
            <person name="Dall'Agnol R."/>
        </authorList>
    </citation>
    <scope>NUCLEOTIDE SEQUENCE [LARGE SCALE GENOMIC DNA]</scope>
    <source>
        <strain evidence="1 2">CNPSo 3157</strain>
    </source>
</reference>
<dbReference type="Proteomes" id="UP000484381">
    <property type="component" value="Unassembled WGS sequence"/>
</dbReference>
<sequence length="111" mass="12610">MQEVPALSPDFSTDPGAQAARRLFEICARFAEYSTRPVAAFLLSLHNARIACPDMYLLSGYIDDAQFEDVMTVMRWFRDLPGRRDLVDVFEGDGERLIAGLMLDFGFEARR</sequence>
<proteinExistence type="predicted"/>